<organism evidence="6 7">
    <name type="scientific">Halanaerobium congolense</name>
    <dbReference type="NCBI Taxonomy" id="54121"/>
    <lineage>
        <taxon>Bacteria</taxon>
        <taxon>Bacillati</taxon>
        <taxon>Bacillota</taxon>
        <taxon>Clostridia</taxon>
        <taxon>Halanaerobiales</taxon>
        <taxon>Halanaerobiaceae</taxon>
        <taxon>Halanaerobium</taxon>
    </lineage>
</organism>
<evidence type="ECO:0000256" key="2">
    <source>
        <dbReference type="ARBA" id="ARBA00049360"/>
    </source>
</evidence>
<dbReference type="AlphaFoldDB" id="A0A1G6TJS3"/>
<comment type="subunit">
    <text evidence="3">Dimerizes in the presence of ATP but not ADP; ATP-binding is required for double-stranded (ds)DNA-binding. Interacts with DnaA.</text>
</comment>
<sequence length="259" mass="29090">MAKIISIVNQKGGVGKTTTTHNLGYALSEEGNKVLLIDLDPQMNLSTTLGIDCYAQKNSIFDVLNDKELPLSSIIKTTKHKNLDIIPSAFELTGAELEFARRISSASLLARSFSNSLKEDYDFILIDCPPSLGILTINALSASNYVIIPMQPEVYGLYGIEMLLSTYEEVQEEVNHDLEIMGVLITMHDARLSLHKEMTEKINEYFKKKVFKTIIKTNTTLKEAQSNNQTVFEYDGRARGAKNYMSLAKEVMEHVEKEE</sequence>
<dbReference type="EMBL" id="FMYT01000046">
    <property type="protein sequence ID" value="SDD29301.1"/>
    <property type="molecule type" value="Genomic_DNA"/>
</dbReference>
<dbReference type="Proteomes" id="UP000324896">
    <property type="component" value="Unassembled WGS sequence"/>
</dbReference>
<evidence type="ECO:0000256" key="4">
    <source>
        <dbReference type="ARBA" id="ARBA00071824"/>
    </source>
</evidence>
<reference evidence="6 7" key="1">
    <citation type="submission" date="2016-10" db="EMBL/GenBank/DDBJ databases">
        <authorList>
            <person name="Varghese N."/>
            <person name="Submissions S."/>
        </authorList>
    </citation>
    <scope>NUCLEOTIDE SEQUENCE [LARGE SCALE GENOMIC DNA]</scope>
    <source>
        <strain evidence="6 7">WG10</strain>
    </source>
</reference>
<evidence type="ECO:0000259" key="5">
    <source>
        <dbReference type="Pfam" id="PF13614"/>
    </source>
</evidence>
<protein>
    <recommendedName>
        <fullName evidence="4">Sporulation initiation inhibitor protein Soj</fullName>
    </recommendedName>
</protein>
<evidence type="ECO:0000313" key="6">
    <source>
        <dbReference type="EMBL" id="SDD29301.1"/>
    </source>
</evidence>
<evidence type="ECO:0000256" key="1">
    <source>
        <dbReference type="ARBA" id="ARBA00006976"/>
    </source>
</evidence>
<name>A0A1G6TJS3_9FIRM</name>
<evidence type="ECO:0000313" key="7">
    <source>
        <dbReference type="Proteomes" id="UP000324896"/>
    </source>
</evidence>
<comment type="similarity">
    <text evidence="1">Belongs to the ParA family.</text>
</comment>
<dbReference type="SUPFAM" id="SSF52540">
    <property type="entry name" value="P-loop containing nucleoside triphosphate hydrolases"/>
    <property type="match status" value="1"/>
</dbReference>
<dbReference type="PANTHER" id="PTHR13696:SF99">
    <property type="entry name" value="COBYRINIC ACID AC-DIAMIDE SYNTHASE"/>
    <property type="match status" value="1"/>
</dbReference>
<dbReference type="PANTHER" id="PTHR13696">
    <property type="entry name" value="P-LOOP CONTAINING NUCLEOSIDE TRIPHOSPHATE HYDROLASE"/>
    <property type="match status" value="1"/>
</dbReference>
<dbReference type="RefSeq" id="WP_149796993.1">
    <property type="nucleotide sequence ID" value="NZ_FMYT01000046.1"/>
</dbReference>
<dbReference type="CDD" id="cd02042">
    <property type="entry name" value="ParAB_family"/>
    <property type="match status" value="1"/>
</dbReference>
<dbReference type="FunFam" id="3.40.50.300:FF:000285">
    <property type="entry name" value="Sporulation initiation inhibitor Soj"/>
    <property type="match status" value="1"/>
</dbReference>
<dbReference type="InterPro" id="IPR050678">
    <property type="entry name" value="DNA_Partitioning_ATPase"/>
</dbReference>
<feature type="domain" description="AAA" evidence="5">
    <location>
        <begin position="2"/>
        <end position="180"/>
    </location>
</feature>
<proteinExistence type="inferred from homology"/>
<dbReference type="Pfam" id="PF13614">
    <property type="entry name" value="AAA_31"/>
    <property type="match status" value="1"/>
</dbReference>
<gene>
    <name evidence="6" type="ORF">SAMN04488597_1464</name>
</gene>
<dbReference type="PIRSF" id="PIRSF009320">
    <property type="entry name" value="Nuc_binding_HP_1000"/>
    <property type="match status" value="1"/>
</dbReference>
<dbReference type="Gene3D" id="3.40.50.300">
    <property type="entry name" value="P-loop containing nucleotide triphosphate hydrolases"/>
    <property type="match status" value="1"/>
</dbReference>
<evidence type="ECO:0000256" key="3">
    <source>
        <dbReference type="ARBA" id="ARBA00062323"/>
    </source>
</evidence>
<dbReference type="InterPro" id="IPR027417">
    <property type="entry name" value="P-loop_NTPase"/>
</dbReference>
<comment type="catalytic activity">
    <reaction evidence="2">
        <text>ATP + H2O = ADP + phosphate + H(+)</text>
        <dbReference type="Rhea" id="RHEA:13065"/>
        <dbReference type="ChEBI" id="CHEBI:15377"/>
        <dbReference type="ChEBI" id="CHEBI:15378"/>
        <dbReference type="ChEBI" id="CHEBI:30616"/>
        <dbReference type="ChEBI" id="CHEBI:43474"/>
        <dbReference type="ChEBI" id="CHEBI:456216"/>
    </reaction>
</comment>
<dbReference type="InterPro" id="IPR025669">
    <property type="entry name" value="AAA_dom"/>
</dbReference>
<accession>A0A1G6TJS3</accession>